<gene>
    <name evidence="4" type="ORF">GJ744_006146</name>
</gene>
<accession>A0A8H7DZB1</accession>
<dbReference type="Pfam" id="PF01073">
    <property type="entry name" value="3Beta_HSD"/>
    <property type="match status" value="1"/>
</dbReference>
<name>A0A8H7DZB1_9EURO</name>
<comment type="similarity">
    <text evidence="1">Belongs to the 3-beta-HSD family.</text>
</comment>
<dbReference type="PANTHER" id="PTHR43245:SF51">
    <property type="entry name" value="SHORT CHAIN DEHYDROGENASE_REDUCTASE FAMILY 42E, MEMBER 2"/>
    <property type="match status" value="1"/>
</dbReference>
<dbReference type="PANTHER" id="PTHR43245">
    <property type="entry name" value="BIFUNCTIONAL POLYMYXIN RESISTANCE PROTEIN ARNA"/>
    <property type="match status" value="1"/>
</dbReference>
<dbReference type="SUPFAM" id="SSF51735">
    <property type="entry name" value="NAD(P)-binding Rossmann-fold domains"/>
    <property type="match status" value="1"/>
</dbReference>
<dbReference type="InterPro" id="IPR057326">
    <property type="entry name" value="KR_dom"/>
</dbReference>
<dbReference type="EMBL" id="JAACFV010000273">
    <property type="protein sequence ID" value="KAF7502303.1"/>
    <property type="molecule type" value="Genomic_DNA"/>
</dbReference>
<feature type="domain" description="Ketoreductase" evidence="3">
    <location>
        <begin position="39"/>
        <end position="287"/>
    </location>
</feature>
<dbReference type="Proteomes" id="UP000606974">
    <property type="component" value="Unassembled WGS sequence"/>
</dbReference>
<evidence type="ECO:0000313" key="5">
    <source>
        <dbReference type="Proteomes" id="UP000606974"/>
    </source>
</evidence>
<organism evidence="4 5">
    <name type="scientific">Endocarpon pusillum</name>
    <dbReference type="NCBI Taxonomy" id="364733"/>
    <lineage>
        <taxon>Eukaryota</taxon>
        <taxon>Fungi</taxon>
        <taxon>Dikarya</taxon>
        <taxon>Ascomycota</taxon>
        <taxon>Pezizomycotina</taxon>
        <taxon>Eurotiomycetes</taxon>
        <taxon>Chaetothyriomycetidae</taxon>
        <taxon>Verrucariales</taxon>
        <taxon>Verrucariaceae</taxon>
        <taxon>Endocarpon</taxon>
    </lineage>
</organism>
<evidence type="ECO:0000259" key="3">
    <source>
        <dbReference type="SMART" id="SM00822"/>
    </source>
</evidence>
<comment type="caution">
    <text evidence="4">The sequence shown here is derived from an EMBL/GenBank/DDBJ whole genome shotgun (WGS) entry which is preliminary data.</text>
</comment>
<dbReference type="InterPro" id="IPR036291">
    <property type="entry name" value="NAD(P)-bd_dom_sf"/>
</dbReference>
<reference evidence="4" key="1">
    <citation type="submission" date="2020-02" db="EMBL/GenBank/DDBJ databases">
        <authorList>
            <person name="Palmer J.M."/>
        </authorList>
    </citation>
    <scope>NUCLEOTIDE SEQUENCE</scope>
    <source>
        <strain evidence="4">EPUS1.4</strain>
        <tissue evidence="4">Thallus</tissue>
    </source>
</reference>
<dbReference type="Gene3D" id="3.40.50.720">
    <property type="entry name" value="NAD(P)-binding Rossmann-like Domain"/>
    <property type="match status" value="1"/>
</dbReference>
<dbReference type="OrthoDB" id="10058185at2759"/>
<evidence type="ECO:0000256" key="1">
    <source>
        <dbReference type="ARBA" id="ARBA00009219"/>
    </source>
</evidence>
<dbReference type="InterPro" id="IPR002225">
    <property type="entry name" value="3Beta_OHSteriod_DH/Estase"/>
</dbReference>
<dbReference type="InterPro" id="IPR050177">
    <property type="entry name" value="Lipid_A_modif_metabolic_enz"/>
</dbReference>
<keyword evidence="2" id="KW-0560">Oxidoreductase</keyword>
<keyword evidence="5" id="KW-1185">Reference proteome</keyword>
<proteinExistence type="inferred from homology"/>
<dbReference type="GO" id="GO:0016616">
    <property type="term" value="F:oxidoreductase activity, acting on the CH-OH group of donors, NAD or NADP as acceptor"/>
    <property type="evidence" value="ECO:0007669"/>
    <property type="project" value="InterPro"/>
</dbReference>
<evidence type="ECO:0000313" key="4">
    <source>
        <dbReference type="EMBL" id="KAF7502303.1"/>
    </source>
</evidence>
<sequence>MCFILVDPDGFVVKANVSTSLPLSRAIFMAASQRDLLLGTVLVTGGCGFLGSHIVEALLREPQCARVVVVSRNPKDFRFPGAFYLAADITDRAAVRAVLDKVKPRVIIHTVSPSYLAKATVQLKVNYEGTKLLLACATDHPAVKAFVYTSSTLAVVSTERVETEQTAVLCSLTSGPNAYARTKGATETYVCLANGTALKTTAIRVPGLYGPRDKTMMLPLLNTLKEGRTNIQLGDNSKYFEHVYVQSAARAHVLAARALLDGMHNTLHSKVDGEAFFISDGAPMKFWDFARAVWAAAGDTTRPEDIKVIPMWLILSLASIGEWCYWVFTCGQKSPTLRRQNLEVIGTELRFSIQKARTRLGYEPICDTKEGIRRTVAWFKEHEGWNRVERVQEQGGLFSRLLQASRPLIVPWRVFFGSSFESSMFEGKNFC</sequence>
<dbReference type="SMART" id="SM00822">
    <property type="entry name" value="PKS_KR"/>
    <property type="match status" value="1"/>
</dbReference>
<dbReference type="AlphaFoldDB" id="A0A8H7DZB1"/>
<evidence type="ECO:0000256" key="2">
    <source>
        <dbReference type="ARBA" id="ARBA00023002"/>
    </source>
</evidence>
<protein>
    <recommendedName>
        <fullName evidence="3">Ketoreductase domain-containing protein</fullName>
    </recommendedName>
</protein>
<dbReference type="GO" id="GO:0006694">
    <property type="term" value="P:steroid biosynthetic process"/>
    <property type="evidence" value="ECO:0007669"/>
    <property type="project" value="InterPro"/>
</dbReference>